<dbReference type="Pfam" id="PF04289">
    <property type="entry name" value="DUF447_N"/>
    <property type="match status" value="1"/>
</dbReference>
<dbReference type="Proteomes" id="UP000509667">
    <property type="component" value="Chromosome"/>
</dbReference>
<dbReference type="InterPro" id="IPR007386">
    <property type="entry name" value="DUF447_N"/>
</dbReference>
<accession>A0A7D5T856</accession>
<gene>
    <name evidence="3" type="ORF">HZS55_20735</name>
</gene>
<feature type="domain" description="DUF447" evidence="2">
    <location>
        <begin position="140"/>
        <end position="193"/>
    </location>
</feature>
<dbReference type="EMBL" id="CP058910">
    <property type="protein sequence ID" value="QLH79569.1"/>
    <property type="molecule type" value="Genomic_DNA"/>
</dbReference>
<dbReference type="Gene3D" id="1.20.58.290">
    <property type="entry name" value="Hypothetical membrane protein ta0354_69_121"/>
    <property type="match status" value="1"/>
</dbReference>
<feature type="domain" description="DUF447" evidence="1">
    <location>
        <begin position="24"/>
        <end position="132"/>
    </location>
</feature>
<evidence type="ECO:0000313" key="3">
    <source>
        <dbReference type="EMBL" id="QLH79569.1"/>
    </source>
</evidence>
<proteinExistence type="predicted"/>
<dbReference type="GeneID" id="56080344"/>
<sequence>MSDGDGASGSTNAEWPVEIAGVVESVVTTLGPNDRWNVAALGLHAGDPVTARTYGRTRTWRNFRERGGGVVQFTRDPVDFVDAALSVREVDDPVLDSADAWVEVDAERVGTDREGDTEIVTWELRPVDGGVERRVVPTTNRGFSAVVEATVAASRLDVPGYDRETLLDRLAYFEGVVETAGSDRDRAAFDRLDELVDAEW</sequence>
<reference evidence="3 4" key="1">
    <citation type="submission" date="2020-07" db="EMBL/GenBank/DDBJ databases">
        <title>Halosimplex pelagicum sp. nov. and Halosimplex rubrum sp. nov., isolated from salted brown alga Laminaria, and emended description of the genus Halosimplex.</title>
        <authorList>
            <person name="Cui H."/>
        </authorList>
    </citation>
    <scope>NUCLEOTIDE SEQUENCE [LARGE SCALE GENOMIC DNA]</scope>
    <source>
        <strain evidence="3 4">R27</strain>
    </source>
</reference>
<keyword evidence="4" id="KW-1185">Reference proteome</keyword>
<dbReference type="Gene3D" id="2.30.110.10">
    <property type="entry name" value="Electron Transport, Fmn-binding Protein, Chain A"/>
    <property type="match status" value="1"/>
</dbReference>
<name>A0A7D5T856_9EURY</name>
<dbReference type="AlphaFoldDB" id="A0A7D5T856"/>
<dbReference type="KEGG" id="hrr:HZS55_20735"/>
<evidence type="ECO:0000313" key="4">
    <source>
        <dbReference type="Proteomes" id="UP000509667"/>
    </source>
</evidence>
<dbReference type="SUPFAM" id="SSF50475">
    <property type="entry name" value="FMN-binding split barrel"/>
    <property type="match status" value="1"/>
</dbReference>
<dbReference type="InterPro" id="IPR049288">
    <property type="entry name" value="DUF447_C"/>
</dbReference>
<dbReference type="InterPro" id="IPR012349">
    <property type="entry name" value="Split_barrel_FMN-bd"/>
</dbReference>
<evidence type="ECO:0000259" key="1">
    <source>
        <dbReference type="Pfam" id="PF04289"/>
    </source>
</evidence>
<protein>
    <submittedName>
        <fullName evidence="3">DUF447 family protein</fullName>
    </submittedName>
</protein>
<dbReference type="OrthoDB" id="146030at2157"/>
<evidence type="ECO:0000259" key="2">
    <source>
        <dbReference type="Pfam" id="PF20766"/>
    </source>
</evidence>
<dbReference type="Pfam" id="PF20766">
    <property type="entry name" value="DUF447_C"/>
    <property type="match status" value="1"/>
</dbReference>
<organism evidence="3 4">
    <name type="scientific">Halosimplex rubrum</name>
    <dbReference type="NCBI Taxonomy" id="869889"/>
    <lineage>
        <taxon>Archaea</taxon>
        <taxon>Methanobacteriati</taxon>
        <taxon>Methanobacteriota</taxon>
        <taxon>Stenosarchaea group</taxon>
        <taxon>Halobacteria</taxon>
        <taxon>Halobacteriales</taxon>
        <taxon>Haloarculaceae</taxon>
        <taxon>Halosimplex</taxon>
    </lineage>
</organism>
<dbReference type="RefSeq" id="WP_179909434.1">
    <property type="nucleotide sequence ID" value="NZ_CP058910.1"/>
</dbReference>